<dbReference type="EMBL" id="CP045898">
    <property type="protein sequence ID" value="QQP40208.1"/>
    <property type="molecule type" value="Genomic_DNA"/>
</dbReference>
<proteinExistence type="predicted"/>
<dbReference type="Proteomes" id="UP000595437">
    <property type="component" value="Chromosome 9"/>
</dbReference>
<gene>
    <name evidence="1" type="ORF">FKW44_014186</name>
</gene>
<dbReference type="AlphaFoldDB" id="A0A7T8JYU3"/>
<evidence type="ECO:0000313" key="1">
    <source>
        <dbReference type="EMBL" id="QQP40208.1"/>
    </source>
</evidence>
<sequence length="72" mass="8259">MSHEKKNRKRIADLLKSKVDKKRDCGDVGCSLATVYNVSKALKMENVLVGLQAVEEQIIRGLRTFLERSRRQ</sequence>
<accession>A0A7T8JYU3</accession>
<name>A0A7T8JYU3_CALRO</name>
<organism evidence="1 2">
    <name type="scientific">Caligus rogercresseyi</name>
    <name type="common">Sea louse</name>
    <dbReference type="NCBI Taxonomy" id="217165"/>
    <lineage>
        <taxon>Eukaryota</taxon>
        <taxon>Metazoa</taxon>
        <taxon>Ecdysozoa</taxon>
        <taxon>Arthropoda</taxon>
        <taxon>Crustacea</taxon>
        <taxon>Multicrustacea</taxon>
        <taxon>Hexanauplia</taxon>
        <taxon>Copepoda</taxon>
        <taxon>Siphonostomatoida</taxon>
        <taxon>Caligidae</taxon>
        <taxon>Caligus</taxon>
    </lineage>
</organism>
<keyword evidence="2" id="KW-1185">Reference proteome</keyword>
<evidence type="ECO:0000313" key="2">
    <source>
        <dbReference type="Proteomes" id="UP000595437"/>
    </source>
</evidence>
<reference evidence="2" key="1">
    <citation type="submission" date="2021-01" db="EMBL/GenBank/DDBJ databases">
        <title>Caligus Genome Assembly.</title>
        <authorList>
            <person name="Gallardo-Escarate C."/>
        </authorList>
    </citation>
    <scope>NUCLEOTIDE SEQUENCE [LARGE SCALE GENOMIC DNA]</scope>
</reference>
<protein>
    <submittedName>
        <fullName evidence="1">Uncharacterized protein</fullName>
    </submittedName>
</protein>